<dbReference type="Pfam" id="PF14369">
    <property type="entry name" value="Zn_ribbon_19"/>
    <property type="match status" value="1"/>
</dbReference>
<evidence type="ECO:0000313" key="11">
    <source>
        <dbReference type="EMBL" id="PVU88673.1"/>
    </source>
</evidence>
<gene>
    <name evidence="11" type="ORF">BB560_006347</name>
</gene>
<dbReference type="Pfam" id="PF13639">
    <property type="entry name" value="zf-RING_2"/>
    <property type="match status" value="1"/>
</dbReference>
<evidence type="ECO:0000256" key="1">
    <source>
        <dbReference type="ARBA" id="ARBA00000900"/>
    </source>
</evidence>
<evidence type="ECO:0000256" key="4">
    <source>
        <dbReference type="ARBA" id="ARBA00022723"/>
    </source>
</evidence>
<dbReference type="SMART" id="SM00184">
    <property type="entry name" value="RING"/>
    <property type="match status" value="1"/>
</dbReference>
<keyword evidence="6" id="KW-0833">Ubl conjugation pathway</keyword>
<keyword evidence="12" id="KW-1185">Reference proteome</keyword>
<evidence type="ECO:0000256" key="6">
    <source>
        <dbReference type="ARBA" id="ARBA00022786"/>
    </source>
</evidence>
<dbReference type="EMBL" id="MBFS01003126">
    <property type="protein sequence ID" value="PVU88673.1"/>
    <property type="molecule type" value="Genomic_DNA"/>
</dbReference>
<sequence>MDKHTPPENSPEHPVQQLDSATQSQSRVEDLNLLNPVSNSNSSSNTNPNPNPFSSTSPAIKSPETNKSPAQSEHDSNKHNIPIDFQPPISATPSSKENFSHSSSSSATNLQNPSNQDSLNSNSVTHKNIQEIPPQSLDIQSSSTNNITNSDNLSNNSRLPGTINSQESSQDVHDFNANQINVPETVENNYISNENPLSAESAIVEHPQHPSQLPNPPQETQPTRRNYWCHQCQREVNIMMAPNPICTICNGDFVEEIDPENDPRAFVSTDDFQDQEMEHDHADSRSHHQNFSTRRGYHRGSSRDRNGNRDVAFLLNHIISQISEGPSSRNRSGMYQGERNGSDEFLDQEEHDGVIGSTIINPVDANRDRQAHTQGFHPASDQDNPQGRRLSVSSDRTTTEQSGDGTQFFSRTFGGNGASFTFYRTTAPQNFSRAETMNATNGSSGEERGNFLGFTGIMNALFGGLGNGANSRAAEDIYRTIFGASGNLGDYAWGPNGLDDIITQLMEQAQNQNAPPPSSEELISNLPRKTLTEESPEIVKECGICMEQYAPTEVLVFLDCHHEFHEDCIVKWLRVNGTCPICRVVVGKKNDIKKDDNQNNSLGESSSYENVPEEPFIPGGFPSFPRNN</sequence>
<feature type="compositionally biased region" description="Polar residues" evidence="9">
    <location>
        <begin position="115"/>
        <end position="127"/>
    </location>
</feature>
<dbReference type="InterPro" id="IPR039525">
    <property type="entry name" value="RNF126-like_zinc-ribbon"/>
</dbReference>
<feature type="compositionally biased region" description="Low complexity" evidence="9">
    <location>
        <begin position="94"/>
        <end position="114"/>
    </location>
</feature>
<evidence type="ECO:0000256" key="3">
    <source>
        <dbReference type="ARBA" id="ARBA00022679"/>
    </source>
</evidence>
<dbReference type="GO" id="GO:0005634">
    <property type="term" value="C:nucleus"/>
    <property type="evidence" value="ECO:0007669"/>
    <property type="project" value="TreeGrafter"/>
</dbReference>
<evidence type="ECO:0000256" key="7">
    <source>
        <dbReference type="ARBA" id="ARBA00022833"/>
    </source>
</evidence>
<dbReference type="InterPro" id="IPR001841">
    <property type="entry name" value="Znf_RING"/>
</dbReference>
<proteinExistence type="predicted"/>
<feature type="compositionally biased region" description="Polar residues" evidence="9">
    <location>
        <begin position="381"/>
        <end position="410"/>
    </location>
</feature>
<dbReference type="SUPFAM" id="SSF57850">
    <property type="entry name" value="RING/U-box"/>
    <property type="match status" value="1"/>
</dbReference>
<evidence type="ECO:0000256" key="5">
    <source>
        <dbReference type="ARBA" id="ARBA00022771"/>
    </source>
</evidence>
<evidence type="ECO:0000259" key="10">
    <source>
        <dbReference type="PROSITE" id="PS50089"/>
    </source>
</evidence>
<evidence type="ECO:0000256" key="9">
    <source>
        <dbReference type="SAM" id="MobiDB-lite"/>
    </source>
</evidence>
<dbReference type="OrthoDB" id="8062037at2759"/>
<dbReference type="InterPro" id="IPR013083">
    <property type="entry name" value="Znf_RING/FYVE/PHD"/>
</dbReference>
<keyword evidence="3" id="KW-0808">Transferase</keyword>
<dbReference type="GO" id="GO:0006511">
    <property type="term" value="P:ubiquitin-dependent protein catabolic process"/>
    <property type="evidence" value="ECO:0007669"/>
    <property type="project" value="TreeGrafter"/>
</dbReference>
<feature type="region of interest" description="Disordered" evidence="9">
    <location>
        <begin position="593"/>
        <end position="628"/>
    </location>
</feature>
<feature type="compositionally biased region" description="Polar residues" evidence="9">
    <location>
        <begin position="323"/>
        <end position="333"/>
    </location>
</feature>
<keyword evidence="5 8" id="KW-0863">Zinc-finger</keyword>
<reference evidence="11 12" key="1">
    <citation type="journal article" date="2018" name="MBio">
        <title>Comparative Genomics Reveals the Core Gene Toolbox for the Fungus-Insect Symbiosis.</title>
        <authorList>
            <person name="Wang Y."/>
            <person name="Stata M."/>
            <person name="Wang W."/>
            <person name="Stajich J.E."/>
            <person name="White M.M."/>
            <person name="Moncalvo J.M."/>
        </authorList>
    </citation>
    <scope>NUCLEOTIDE SEQUENCE [LARGE SCALE GENOMIC DNA]</scope>
    <source>
        <strain evidence="11 12">SC-DP-2</strain>
    </source>
</reference>
<dbReference type="PANTHER" id="PTHR45931:SF3">
    <property type="entry name" value="RING ZINC FINGER-CONTAINING PROTEIN"/>
    <property type="match status" value="1"/>
</dbReference>
<feature type="compositionally biased region" description="Low complexity" evidence="9">
    <location>
        <begin position="31"/>
        <end position="58"/>
    </location>
</feature>
<evidence type="ECO:0000256" key="8">
    <source>
        <dbReference type="PROSITE-ProRule" id="PRU00175"/>
    </source>
</evidence>
<comment type="caution">
    <text evidence="11">The sequence shown here is derived from an EMBL/GenBank/DDBJ whole genome shotgun (WGS) entry which is preliminary data.</text>
</comment>
<dbReference type="AlphaFoldDB" id="A0A2T9Y8L5"/>
<keyword evidence="7" id="KW-0862">Zinc</keyword>
<evidence type="ECO:0000256" key="2">
    <source>
        <dbReference type="ARBA" id="ARBA00012483"/>
    </source>
</evidence>
<dbReference type="Gene3D" id="3.30.40.10">
    <property type="entry name" value="Zinc/RING finger domain, C3HC4 (zinc finger)"/>
    <property type="match status" value="1"/>
</dbReference>
<feature type="region of interest" description="Disordered" evidence="9">
    <location>
        <begin position="323"/>
        <end position="347"/>
    </location>
</feature>
<feature type="region of interest" description="Disordered" evidence="9">
    <location>
        <begin position="274"/>
        <end position="307"/>
    </location>
</feature>
<accession>A0A2T9Y8L5</accession>
<feature type="region of interest" description="Disordered" evidence="9">
    <location>
        <begin position="1"/>
        <end position="169"/>
    </location>
</feature>
<feature type="domain" description="RING-type" evidence="10">
    <location>
        <begin position="542"/>
        <end position="583"/>
    </location>
</feature>
<feature type="compositionally biased region" description="Basic and acidic residues" evidence="9">
    <location>
        <begin position="276"/>
        <end position="286"/>
    </location>
</feature>
<feature type="compositionally biased region" description="Polar residues" evidence="9">
    <location>
        <begin position="17"/>
        <end position="26"/>
    </location>
</feature>
<evidence type="ECO:0000313" key="12">
    <source>
        <dbReference type="Proteomes" id="UP000245609"/>
    </source>
</evidence>
<dbReference type="PROSITE" id="PS50089">
    <property type="entry name" value="ZF_RING_2"/>
    <property type="match status" value="1"/>
</dbReference>
<dbReference type="GO" id="GO:0008270">
    <property type="term" value="F:zinc ion binding"/>
    <property type="evidence" value="ECO:0007669"/>
    <property type="project" value="UniProtKB-KW"/>
</dbReference>
<dbReference type="Proteomes" id="UP000245609">
    <property type="component" value="Unassembled WGS sequence"/>
</dbReference>
<feature type="compositionally biased region" description="Polar residues" evidence="9">
    <location>
        <begin position="158"/>
        <end position="169"/>
    </location>
</feature>
<feature type="region of interest" description="Disordered" evidence="9">
    <location>
        <begin position="373"/>
        <end position="410"/>
    </location>
</feature>
<comment type="catalytic activity">
    <reaction evidence="1">
        <text>S-ubiquitinyl-[E2 ubiquitin-conjugating enzyme]-L-cysteine + [acceptor protein]-L-lysine = [E2 ubiquitin-conjugating enzyme]-L-cysteine + N(6)-ubiquitinyl-[acceptor protein]-L-lysine.</text>
        <dbReference type="EC" id="2.3.2.27"/>
    </reaction>
</comment>
<dbReference type="PANTHER" id="PTHR45931">
    <property type="entry name" value="SI:CH211-59O9.10"/>
    <property type="match status" value="1"/>
</dbReference>
<dbReference type="EC" id="2.3.2.27" evidence="2"/>
<name>A0A2T9Y8L5_9FUNG</name>
<organism evidence="11 12">
    <name type="scientific">Smittium megazygosporum</name>
    <dbReference type="NCBI Taxonomy" id="133381"/>
    <lineage>
        <taxon>Eukaryota</taxon>
        <taxon>Fungi</taxon>
        <taxon>Fungi incertae sedis</taxon>
        <taxon>Zoopagomycota</taxon>
        <taxon>Kickxellomycotina</taxon>
        <taxon>Harpellomycetes</taxon>
        <taxon>Harpellales</taxon>
        <taxon>Legeriomycetaceae</taxon>
        <taxon>Smittium</taxon>
    </lineage>
</organism>
<dbReference type="STRING" id="133381.A0A2T9Y8L5"/>
<dbReference type="GO" id="GO:0061630">
    <property type="term" value="F:ubiquitin protein ligase activity"/>
    <property type="evidence" value="ECO:0007669"/>
    <property type="project" value="UniProtKB-EC"/>
</dbReference>
<protein>
    <recommendedName>
        <fullName evidence="2">RING-type E3 ubiquitin transferase</fullName>
        <ecNumber evidence="2">2.3.2.27</ecNumber>
    </recommendedName>
</protein>
<dbReference type="InterPro" id="IPR051834">
    <property type="entry name" value="RING_finger_E3_ligase"/>
</dbReference>
<feature type="compositionally biased region" description="Low complexity" evidence="9">
    <location>
        <begin position="141"/>
        <end position="157"/>
    </location>
</feature>
<keyword evidence="4" id="KW-0479">Metal-binding</keyword>